<dbReference type="AlphaFoldDB" id="A0A1Z4JP64"/>
<protein>
    <submittedName>
        <fullName evidence="2">Mobilization protein MobC</fullName>
    </submittedName>
</protein>
<proteinExistence type="predicted"/>
<gene>
    <name evidence="2" type="ORF">NIES2135_53200</name>
</gene>
<accession>A0A1Z4JP64</accession>
<dbReference type="EMBL" id="AP018203">
    <property type="protein sequence ID" value="BAY58447.1"/>
    <property type="molecule type" value="Genomic_DNA"/>
</dbReference>
<reference evidence="2 3" key="1">
    <citation type="submission" date="2017-06" db="EMBL/GenBank/DDBJ databases">
        <title>Genome sequencing of cyanobaciteial culture collection at National Institute for Environmental Studies (NIES).</title>
        <authorList>
            <person name="Hirose Y."/>
            <person name="Shimura Y."/>
            <person name="Fujisawa T."/>
            <person name="Nakamura Y."/>
            <person name="Kawachi M."/>
        </authorList>
    </citation>
    <scope>NUCLEOTIDE SEQUENCE [LARGE SCALE GENOMIC DNA]</scope>
    <source>
        <strain evidence="2 3">NIES-2135</strain>
    </source>
</reference>
<organism evidence="2 3">
    <name type="scientific">Leptolyngbya boryana NIES-2135</name>
    <dbReference type="NCBI Taxonomy" id="1973484"/>
    <lineage>
        <taxon>Bacteria</taxon>
        <taxon>Bacillati</taxon>
        <taxon>Cyanobacteriota</taxon>
        <taxon>Cyanophyceae</taxon>
        <taxon>Leptolyngbyales</taxon>
        <taxon>Leptolyngbyaceae</taxon>
        <taxon>Leptolyngbya group</taxon>
        <taxon>Leptolyngbya</taxon>
    </lineage>
</organism>
<name>A0A1Z4JP64_LEPBY</name>
<evidence type="ECO:0000313" key="2">
    <source>
        <dbReference type="EMBL" id="BAY58447.1"/>
    </source>
</evidence>
<sequence>MVDRKSNAAVKVKTTMLDQAASLLDELPEKPEATVSLRQAIELLQDDLRTSLDKGYSYEELAEVLAKQGIEISPSTLKRYLALSQRDSGRPRRRRTRRAKIENE</sequence>
<keyword evidence="3" id="KW-1185">Reference proteome</keyword>
<evidence type="ECO:0000256" key="1">
    <source>
        <dbReference type="SAM" id="MobiDB-lite"/>
    </source>
</evidence>
<feature type="region of interest" description="Disordered" evidence="1">
    <location>
        <begin position="83"/>
        <end position="104"/>
    </location>
</feature>
<evidence type="ECO:0000313" key="3">
    <source>
        <dbReference type="Proteomes" id="UP000217895"/>
    </source>
</evidence>
<dbReference type="Proteomes" id="UP000217895">
    <property type="component" value="Chromosome"/>
</dbReference>